<proteinExistence type="predicted"/>
<dbReference type="Proteomes" id="UP000051260">
    <property type="component" value="Unassembled WGS sequence"/>
</dbReference>
<dbReference type="EMBL" id="CYUD01000005">
    <property type="protein sequence ID" value="CUJ98387.1"/>
    <property type="molecule type" value="Genomic_DNA"/>
</dbReference>
<reference evidence="2" key="1">
    <citation type="submission" date="2015-09" db="EMBL/GenBank/DDBJ databases">
        <authorList>
            <person name="Rodrigo-Torres L."/>
            <person name="Arahal D.R."/>
        </authorList>
    </citation>
    <scope>NUCLEOTIDE SEQUENCE [LARGE SCALE GENOMIC DNA]</scope>
    <source>
        <strain evidence="2">CECT 5091</strain>
    </source>
</reference>
<organism evidence="1 2">
    <name type="scientific">Ruegeria denitrificans</name>
    <dbReference type="NCBI Taxonomy" id="1715692"/>
    <lineage>
        <taxon>Bacteria</taxon>
        <taxon>Pseudomonadati</taxon>
        <taxon>Pseudomonadota</taxon>
        <taxon>Alphaproteobacteria</taxon>
        <taxon>Rhodobacterales</taxon>
        <taxon>Roseobacteraceae</taxon>
        <taxon>Ruegeria</taxon>
    </lineage>
</organism>
<sequence length="45" mass="4680">MVGLFGRKRELVAQMGCDVSNDLQVMSSSMSALSAVYAPGVSTSV</sequence>
<dbReference type="AlphaFoldDB" id="A0A0P1I8Z0"/>
<keyword evidence="2" id="KW-1185">Reference proteome</keyword>
<protein>
    <submittedName>
        <fullName evidence="1">Uncharacterized protein</fullName>
    </submittedName>
</protein>
<evidence type="ECO:0000313" key="1">
    <source>
        <dbReference type="EMBL" id="CUJ98387.1"/>
    </source>
</evidence>
<evidence type="ECO:0000313" key="2">
    <source>
        <dbReference type="Proteomes" id="UP000051260"/>
    </source>
</evidence>
<gene>
    <name evidence="1" type="ORF">RUE5091_01917</name>
</gene>
<name>A0A0P1I8Z0_9RHOB</name>
<accession>A0A0P1I8Z0</accession>